<evidence type="ECO:0000313" key="8">
    <source>
        <dbReference type="EMBL" id="OSM07143.1"/>
    </source>
</evidence>
<keyword evidence="5 7" id="KW-1133">Transmembrane helix</keyword>
<dbReference type="GO" id="GO:0005886">
    <property type="term" value="C:plasma membrane"/>
    <property type="evidence" value="ECO:0007669"/>
    <property type="project" value="UniProtKB-SubCell"/>
</dbReference>
<comment type="similarity">
    <text evidence="2">Belongs to the UPF0719 family.</text>
</comment>
<comment type="subcellular location">
    <subcellularLocation>
        <location evidence="1">Cell membrane</location>
        <topology evidence="1">Multi-pass membrane protein</topology>
    </subcellularLocation>
</comment>
<reference evidence="8 9" key="1">
    <citation type="journal article" date="2016" name="BMC Genomics">
        <title>Combined genomic and structural analyses of a cultured magnetotactic bacterium reveals its niche adaptation to a dynamic environment.</title>
        <authorList>
            <person name="Araujo A.C."/>
            <person name="Morillo V."/>
            <person name="Cypriano J."/>
            <person name="Teixeira L.C."/>
            <person name="Leao P."/>
            <person name="Lyra S."/>
            <person name="Almeida L.G."/>
            <person name="Bazylinski D.A."/>
            <person name="Vasconcellos A.T."/>
            <person name="Abreu F."/>
            <person name="Lins U."/>
        </authorList>
    </citation>
    <scope>NUCLEOTIDE SEQUENCE [LARGE SCALE GENOMIC DNA]</scope>
    <source>
        <strain evidence="8 9">IT-1</strain>
    </source>
</reference>
<feature type="transmembrane region" description="Helical" evidence="7">
    <location>
        <begin position="265"/>
        <end position="285"/>
    </location>
</feature>
<dbReference type="PANTHER" id="PTHR40043:SF1">
    <property type="entry name" value="UPF0719 INNER MEMBRANE PROTEIN YJFL"/>
    <property type="match status" value="1"/>
</dbReference>
<evidence type="ECO:0000256" key="4">
    <source>
        <dbReference type="ARBA" id="ARBA00022692"/>
    </source>
</evidence>
<protein>
    <recommendedName>
        <fullName evidence="10">DUF350 domain-containing protein</fullName>
    </recommendedName>
</protein>
<feature type="transmembrane region" description="Helical" evidence="7">
    <location>
        <begin position="157"/>
        <end position="175"/>
    </location>
</feature>
<dbReference type="InterPro" id="IPR007140">
    <property type="entry name" value="DUF350"/>
</dbReference>
<dbReference type="Proteomes" id="UP000194003">
    <property type="component" value="Unassembled WGS sequence"/>
</dbReference>
<dbReference type="OrthoDB" id="344761at2"/>
<feature type="transmembrane region" description="Helical" evidence="7">
    <location>
        <begin position="126"/>
        <end position="145"/>
    </location>
</feature>
<evidence type="ECO:0000256" key="2">
    <source>
        <dbReference type="ARBA" id="ARBA00005779"/>
    </source>
</evidence>
<proteinExistence type="inferred from homology"/>
<evidence type="ECO:0000256" key="6">
    <source>
        <dbReference type="ARBA" id="ARBA00023136"/>
    </source>
</evidence>
<dbReference type="RefSeq" id="WP_085441099.1">
    <property type="nucleotide sequence ID" value="NZ_LVJN01000015.1"/>
</dbReference>
<keyword evidence="4 7" id="KW-0812">Transmembrane</keyword>
<evidence type="ECO:0000256" key="3">
    <source>
        <dbReference type="ARBA" id="ARBA00022475"/>
    </source>
</evidence>
<evidence type="ECO:0000256" key="7">
    <source>
        <dbReference type="SAM" id="Phobius"/>
    </source>
</evidence>
<feature type="transmembrane region" description="Helical" evidence="7">
    <location>
        <begin position="53"/>
        <end position="73"/>
    </location>
</feature>
<keyword evidence="6 7" id="KW-0472">Membrane</keyword>
<dbReference type="AlphaFoldDB" id="A0A1Y2K8U5"/>
<dbReference type="EMBL" id="LVJN01000015">
    <property type="protein sequence ID" value="OSM07143.1"/>
    <property type="molecule type" value="Genomic_DNA"/>
</dbReference>
<feature type="transmembrane region" description="Helical" evidence="7">
    <location>
        <begin position="85"/>
        <end position="106"/>
    </location>
</feature>
<keyword evidence="3" id="KW-1003">Cell membrane</keyword>
<dbReference type="Pfam" id="PF03994">
    <property type="entry name" value="DUF350"/>
    <property type="match status" value="2"/>
</dbReference>
<dbReference type="PANTHER" id="PTHR40043">
    <property type="entry name" value="UPF0719 INNER MEMBRANE PROTEIN YJFL"/>
    <property type="match status" value="1"/>
</dbReference>
<dbReference type="STRING" id="1434232.MAIT1_03942"/>
<gene>
    <name evidence="8" type="ORF">MAIT1_03942</name>
</gene>
<organism evidence="8 9">
    <name type="scientific">Magnetofaba australis IT-1</name>
    <dbReference type="NCBI Taxonomy" id="1434232"/>
    <lineage>
        <taxon>Bacteria</taxon>
        <taxon>Pseudomonadati</taxon>
        <taxon>Pseudomonadota</taxon>
        <taxon>Magnetococcia</taxon>
        <taxon>Magnetococcales</taxon>
        <taxon>Magnetococcaceae</taxon>
        <taxon>Magnetofaba</taxon>
    </lineage>
</organism>
<comment type="caution">
    <text evidence="8">The sequence shown here is derived from an EMBL/GenBank/DDBJ whole genome shotgun (WGS) entry which is preliminary data.</text>
</comment>
<feature type="transmembrane region" description="Helical" evidence="7">
    <location>
        <begin position="195"/>
        <end position="213"/>
    </location>
</feature>
<feature type="transmembrane region" description="Helical" evidence="7">
    <location>
        <begin position="225"/>
        <end position="245"/>
    </location>
</feature>
<evidence type="ECO:0008006" key="10">
    <source>
        <dbReference type="Google" id="ProtNLM"/>
    </source>
</evidence>
<feature type="transmembrane region" description="Helical" evidence="7">
    <location>
        <begin position="12"/>
        <end position="33"/>
    </location>
</feature>
<evidence type="ECO:0000313" key="9">
    <source>
        <dbReference type="Proteomes" id="UP000194003"/>
    </source>
</evidence>
<name>A0A1Y2K8U5_9PROT</name>
<accession>A0A1Y2K8U5</accession>
<evidence type="ECO:0000256" key="5">
    <source>
        <dbReference type="ARBA" id="ARBA00022989"/>
    </source>
</evidence>
<evidence type="ECO:0000256" key="1">
    <source>
        <dbReference type="ARBA" id="ARBA00004651"/>
    </source>
</evidence>
<keyword evidence="9" id="KW-1185">Reference proteome</keyword>
<sequence length="286" mass="29506">MNILHADDPLNQIVALLAYAGLYIVVLAAARLLLDRITPYNLSAQLGQDDNPAIGLTLGAYLLATSLIFLGALSGPSSGSLTADMLVVAGYAALGLVMLLGARWSFDKWMFPGFDALQAVVEKHNLAVASARAGLLLATGLNVGGSLMGVGGGPHSSLLFFLLGQASLLLFARAYDMITPYALSREIESGNTAAGVAFGGALTALGILIGAGVRGDFTGWASGLLDFVGVSLVGMALLLAMRKLLDLLLLPTHNLDAEISQDRNLAAGWVEACGVIGFALLLAALL</sequence>